<proteinExistence type="predicted"/>
<evidence type="ECO:0000313" key="2">
    <source>
        <dbReference type="EMBL" id="QCQ85103.1"/>
    </source>
</evidence>
<reference evidence="2" key="1">
    <citation type="submission" date="2018-12" db="EMBL/GenBank/DDBJ databases">
        <title>Singled stranded DNA viruses identified in blackflies (Austrosimulium ungulatum) sampled in New Zealand.</title>
        <authorList>
            <person name="Kraberger S."/>
            <person name="Fontenele R.S."/>
            <person name="Schmidlin K."/>
            <person name="Walters M."/>
            <person name="Varsani A."/>
        </authorList>
    </citation>
    <scope>NUCLEOTIDE SEQUENCE [LARGE SCALE GENOMIC DNA]</scope>
    <source>
        <strain evidence="2">185</strain>
    </source>
</reference>
<dbReference type="Proteomes" id="UP000323867">
    <property type="component" value="Segment"/>
</dbReference>
<dbReference type="EMBL" id="MK249225">
    <property type="protein sequence ID" value="QCQ85103.1"/>
    <property type="molecule type" value="Genomic_DNA"/>
</dbReference>
<evidence type="ECO:0000259" key="1">
    <source>
        <dbReference type="Pfam" id="PF23343"/>
    </source>
</evidence>
<feature type="domain" description="Replication-associated protein ORF2/G2P" evidence="1">
    <location>
        <begin position="62"/>
        <end position="177"/>
    </location>
</feature>
<protein>
    <submittedName>
        <fullName evidence="2">Replication initiator protein</fullName>
    </submittedName>
</protein>
<dbReference type="Pfam" id="PF23343">
    <property type="entry name" value="REP_ORF2-G2P"/>
    <property type="match status" value="1"/>
</dbReference>
<sequence length="306" mass="35503">MVCTRPIEGYRAPGGQIVFSKKHGWSDLPITVPCGQCNGCRLEKSRQWAMRIMHEASLYEDNVFLTLTYRPEEIPADQSLVLEHHQLFMKRLRKKHAGRVVRFYHCGEYGDQTHRPHYHTILFNLDFKDKLYLKETETGSKLYVSRTLDDIWSHGDCYIGNVTFESAAYCGRYVMKKLTGARKSEYGSRAPEYSTMSRRPGIGSPWLAKWKTDCFPNDFCIMNGRKVRVPKAYDQLMINAEEPIGEWVTDATGFPVWNPSIRSTPMEMIKGKRIRSALKHSENQTRDRLDVIEELTQLRVDRLARS</sequence>
<organism evidence="2">
    <name type="scientific">Blackfly microvirus SF02</name>
    <dbReference type="NCBI Taxonomy" id="2576452"/>
    <lineage>
        <taxon>Viruses</taxon>
        <taxon>Monodnaviria</taxon>
        <taxon>Sangervirae</taxon>
        <taxon>Phixviricota</taxon>
        <taxon>Malgrandaviricetes</taxon>
        <taxon>Petitvirales</taxon>
        <taxon>Microviridae</taxon>
        <taxon>Microvirus</taxon>
    </lineage>
</organism>
<dbReference type="InterPro" id="IPR056906">
    <property type="entry name" value="ORF2/G2P_dom"/>
</dbReference>
<accession>A0A4V1F5H7</accession>
<name>A0A4V1F5H7_9VIRU</name>